<organism evidence="1">
    <name type="scientific">marine sediment metagenome</name>
    <dbReference type="NCBI Taxonomy" id="412755"/>
    <lineage>
        <taxon>unclassified sequences</taxon>
        <taxon>metagenomes</taxon>
        <taxon>ecological metagenomes</taxon>
    </lineage>
</organism>
<name>A0A0F9CZ33_9ZZZZ</name>
<evidence type="ECO:0000313" key="1">
    <source>
        <dbReference type="EMBL" id="KKL54579.1"/>
    </source>
</evidence>
<dbReference type="EMBL" id="LAZR01031149">
    <property type="protein sequence ID" value="KKL54579.1"/>
    <property type="molecule type" value="Genomic_DNA"/>
</dbReference>
<sequence length="86" mass="9989">MADPGELAELKARLDMLYDLFDIHCEGANKTAHRLDMLEKYTVDELEKACAALERNRGAMYDWAAGIHNDIIGFREELYKRKEAWK</sequence>
<dbReference type="AlphaFoldDB" id="A0A0F9CZ33"/>
<reference evidence="1" key="1">
    <citation type="journal article" date="2015" name="Nature">
        <title>Complex archaea that bridge the gap between prokaryotes and eukaryotes.</title>
        <authorList>
            <person name="Spang A."/>
            <person name="Saw J.H."/>
            <person name="Jorgensen S.L."/>
            <person name="Zaremba-Niedzwiedzka K."/>
            <person name="Martijn J."/>
            <person name="Lind A.E."/>
            <person name="van Eijk R."/>
            <person name="Schleper C."/>
            <person name="Guy L."/>
            <person name="Ettema T.J."/>
        </authorList>
    </citation>
    <scope>NUCLEOTIDE SEQUENCE</scope>
</reference>
<comment type="caution">
    <text evidence="1">The sequence shown here is derived from an EMBL/GenBank/DDBJ whole genome shotgun (WGS) entry which is preliminary data.</text>
</comment>
<gene>
    <name evidence="1" type="ORF">LCGC14_2264000</name>
</gene>
<accession>A0A0F9CZ33</accession>
<proteinExistence type="predicted"/>
<protein>
    <submittedName>
        <fullName evidence="1">Uncharacterized protein</fullName>
    </submittedName>
</protein>